<keyword evidence="3" id="KW-1185">Reference proteome</keyword>
<dbReference type="Proteomes" id="UP000193224">
    <property type="component" value="Unassembled WGS sequence"/>
</dbReference>
<dbReference type="AlphaFoldDB" id="A0A1X7BNG1"/>
<evidence type="ECO:0008006" key="4">
    <source>
        <dbReference type="Google" id="ProtNLM"/>
    </source>
</evidence>
<dbReference type="GO" id="GO:0008061">
    <property type="term" value="F:chitin binding"/>
    <property type="evidence" value="ECO:0007669"/>
    <property type="project" value="InterPro"/>
</dbReference>
<evidence type="ECO:0000313" key="3">
    <source>
        <dbReference type="Proteomes" id="UP000193224"/>
    </source>
</evidence>
<organism evidence="2 3">
    <name type="scientific">Roseovarius aestuarii</name>
    <dbReference type="NCBI Taxonomy" id="475083"/>
    <lineage>
        <taxon>Bacteria</taxon>
        <taxon>Pseudomonadati</taxon>
        <taxon>Pseudomonadota</taxon>
        <taxon>Alphaproteobacteria</taxon>
        <taxon>Rhodobacterales</taxon>
        <taxon>Roseobacteraceae</taxon>
        <taxon>Roseovarius</taxon>
    </lineage>
</organism>
<sequence length="54" mass="5580">MKLRLALSAVIMVLASTAMAGPGCGKGHSKQVMSCAEGTVWDIQSQSCVPQITS</sequence>
<dbReference type="SUPFAM" id="SSF57625">
    <property type="entry name" value="Invertebrate chitin-binding proteins"/>
    <property type="match status" value="1"/>
</dbReference>
<dbReference type="RefSeq" id="WP_176237622.1">
    <property type="nucleotide sequence ID" value="NZ_FWXB01000002.1"/>
</dbReference>
<dbReference type="InterPro" id="IPR036508">
    <property type="entry name" value="Chitin-bd_dom_sf"/>
</dbReference>
<name>A0A1X7BNG1_9RHOB</name>
<evidence type="ECO:0000313" key="2">
    <source>
        <dbReference type="EMBL" id="SMC11155.1"/>
    </source>
</evidence>
<keyword evidence="1" id="KW-0732">Signal</keyword>
<reference evidence="2 3" key="1">
    <citation type="submission" date="2017-03" db="EMBL/GenBank/DDBJ databases">
        <authorList>
            <person name="Afonso C.L."/>
            <person name="Miller P.J."/>
            <person name="Scott M.A."/>
            <person name="Spackman E."/>
            <person name="Goraichik I."/>
            <person name="Dimitrov K.M."/>
            <person name="Suarez D.L."/>
            <person name="Swayne D.E."/>
        </authorList>
    </citation>
    <scope>NUCLEOTIDE SEQUENCE [LARGE SCALE GENOMIC DNA]</scope>
    <source>
        <strain evidence="2 3">CECT 7745</strain>
    </source>
</reference>
<gene>
    <name evidence="2" type="ORF">ROA7745_00965</name>
</gene>
<protein>
    <recommendedName>
        <fullName evidence="4">Chitin-binding type-2 domain-containing protein</fullName>
    </recommendedName>
</protein>
<feature type="signal peptide" evidence="1">
    <location>
        <begin position="1"/>
        <end position="20"/>
    </location>
</feature>
<evidence type="ECO:0000256" key="1">
    <source>
        <dbReference type="SAM" id="SignalP"/>
    </source>
</evidence>
<feature type="chain" id="PRO_5012440028" description="Chitin-binding type-2 domain-containing protein" evidence="1">
    <location>
        <begin position="21"/>
        <end position="54"/>
    </location>
</feature>
<accession>A0A1X7BNG1</accession>
<dbReference type="EMBL" id="FWXB01000002">
    <property type="protein sequence ID" value="SMC11155.1"/>
    <property type="molecule type" value="Genomic_DNA"/>
</dbReference>
<proteinExistence type="predicted"/>